<evidence type="ECO:0000313" key="2">
    <source>
        <dbReference type="Proteomes" id="UP001177341"/>
    </source>
</evidence>
<protein>
    <submittedName>
        <fullName evidence="1">Uncharacterized protein</fullName>
    </submittedName>
</protein>
<sequence>MRTSLVPVNLDEKIGLHISSLCPHSLGKEDAQNHCAHFVSHIMNYSVGTATCKNYTFADKQLETEGATIRVDDIFNTSSIKGLWSSKPKALTECLVFVTLDKNISPFGSSIKMGSMSKKHIGIFTNGHVYHYGNTKNEIACDSPDAFIRKFTGAYGKGGNSVSFYYGRFL</sequence>
<organism evidence="1 2">
    <name type="scientific">Neptunomonas phycophila</name>
    <dbReference type="NCBI Taxonomy" id="1572645"/>
    <lineage>
        <taxon>Bacteria</taxon>
        <taxon>Pseudomonadati</taxon>
        <taxon>Pseudomonadota</taxon>
        <taxon>Gammaproteobacteria</taxon>
        <taxon>Oceanospirillales</taxon>
        <taxon>Oceanospirillaceae</taxon>
        <taxon>Neptunomonas</taxon>
    </lineage>
</organism>
<dbReference type="Proteomes" id="UP001177341">
    <property type="component" value="Unassembled WGS sequence"/>
</dbReference>
<accession>A0ABT9ETL4</accession>
<evidence type="ECO:0000313" key="1">
    <source>
        <dbReference type="EMBL" id="MDP2522416.1"/>
    </source>
</evidence>
<proteinExistence type="predicted"/>
<keyword evidence="2" id="KW-1185">Reference proteome</keyword>
<gene>
    <name evidence="1" type="ORF">Q8W30_07500</name>
</gene>
<reference evidence="1" key="1">
    <citation type="submission" date="2023-07" db="EMBL/GenBank/DDBJ databases">
        <title>Genome content predicts the carbon catabolic preferences of heterotrophic bacteria.</title>
        <authorList>
            <person name="Gralka M."/>
        </authorList>
    </citation>
    <scope>NUCLEOTIDE SEQUENCE</scope>
    <source>
        <strain evidence="1">5G01</strain>
    </source>
</reference>
<dbReference type="RefSeq" id="WP_075173242.1">
    <property type="nucleotide sequence ID" value="NZ_JAUYVO010000004.1"/>
</dbReference>
<name>A0ABT9ETL4_9GAMM</name>
<dbReference type="EMBL" id="JAUYVO010000004">
    <property type="protein sequence ID" value="MDP2522416.1"/>
    <property type="molecule type" value="Genomic_DNA"/>
</dbReference>
<comment type="caution">
    <text evidence="1">The sequence shown here is derived from an EMBL/GenBank/DDBJ whole genome shotgun (WGS) entry which is preliminary data.</text>
</comment>